<evidence type="ECO:0000313" key="2">
    <source>
        <dbReference type="Proteomes" id="UP001195660"/>
    </source>
</evidence>
<protein>
    <recommendedName>
        <fullName evidence="3">Molecular chaperone</fullName>
    </recommendedName>
</protein>
<keyword evidence="2" id="KW-1185">Reference proteome</keyword>
<accession>A0ABS2C7K4</accession>
<sequence length="541" mass="61129">MSIDLFRQRLPAISGSKASPFQDARSARDWLKLLPLINVPTAHAEMLEAIEELNHSNVSGLDSLKIIEQFRESAHVLQEGLLSRYTQKAIPLAEIELQTWQNAQQLWQAFEHAYARCWHAALSGQTDVAEYMPLLAERTLYYSLKVNTSYYLIHSTIPSEQWAQQFNYYQLAQTLGVAQKKAKDSLIRIGGSATPEHVFIHSLLLNAANPFQYNLRYFLWINDCLEVFASRCSLDHIAETLPNRPAYTIDFAAPDAPERLDKPVKDSQTSISTLFLAQALSKRIKLLRSGEMPEKIGLGTTLSPQAAEALLTDLYRQWCDHPLERNLTRRETQNPVAVGFGLTNLHRWMAEGRFAPPPQDESQLSSQELMQIRLFGQTSAMNAPIVLPQVLTNPWQTIDETATGLRLQRTHDGERISLQQLLIIKDQQQFLIGSIRWLCDHGNDLQIGVKLLAGQPQAATIRAQDAARFGQTDHTEVLLIPAIVALQVPNSLILPAGWFRQGRLLELWDGHRQTRIRLVSILSRGLDFERIHFVASGGMNQ</sequence>
<dbReference type="EMBL" id="WOFE01000001">
    <property type="protein sequence ID" value="MBM5570133.1"/>
    <property type="molecule type" value="Genomic_DNA"/>
</dbReference>
<dbReference type="Proteomes" id="UP001195660">
    <property type="component" value="Unassembled WGS sequence"/>
</dbReference>
<reference evidence="1 2" key="1">
    <citation type="submission" date="2019-11" db="EMBL/GenBank/DDBJ databases">
        <title>Novel Deefgea species.</title>
        <authorList>
            <person name="Han J.-H."/>
        </authorList>
    </citation>
    <scope>NUCLEOTIDE SEQUENCE [LARGE SCALE GENOMIC DNA]</scope>
    <source>
        <strain evidence="1 2">LMG 24817</strain>
    </source>
</reference>
<proteinExistence type="predicted"/>
<organism evidence="1 2">
    <name type="scientific">Deefgea chitinilytica</name>
    <dbReference type="NCBI Taxonomy" id="570276"/>
    <lineage>
        <taxon>Bacteria</taxon>
        <taxon>Pseudomonadati</taxon>
        <taxon>Pseudomonadota</taxon>
        <taxon>Betaproteobacteria</taxon>
        <taxon>Neisseriales</taxon>
        <taxon>Chitinibacteraceae</taxon>
        <taxon>Deefgea</taxon>
    </lineage>
</organism>
<dbReference type="RefSeq" id="WP_203569453.1">
    <property type="nucleotide sequence ID" value="NZ_WOFE01000001.1"/>
</dbReference>
<comment type="caution">
    <text evidence="1">The sequence shown here is derived from an EMBL/GenBank/DDBJ whole genome shotgun (WGS) entry which is preliminary data.</text>
</comment>
<gene>
    <name evidence="1" type="ORF">GM173_00900</name>
</gene>
<evidence type="ECO:0008006" key="3">
    <source>
        <dbReference type="Google" id="ProtNLM"/>
    </source>
</evidence>
<evidence type="ECO:0000313" key="1">
    <source>
        <dbReference type="EMBL" id="MBM5570133.1"/>
    </source>
</evidence>
<name>A0ABS2C7K4_9NEIS</name>